<sequence length="79" mass="8203">MGAFRYLGGLAARLAAPAAHDRASGPREQPAHGERAFAAVSRSMRPARPARRIAAHAAAAHATVGAFTRPRPRARAPAA</sequence>
<dbReference type="Proteomes" id="UP000001812">
    <property type="component" value="Chromosome I"/>
</dbReference>
<evidence type="ECO:0000313" key="1">
    <source>
        <dbReference type="EMBL" id="EET07351.1"/>
    </source>
</evidence>
<protein>
    <submittedName>
        <fullName evidence="1">Uncharacterized protein</fullName>
    </submittedName>
</protein>
<accession>A0A0E1W513</accession>
<gene>
    <name evidence="1" type="ORF">BURPS1710A_2402</name>
</gene>
<organism evidence="1 2">
    <name type="scientific">Burkholderia pseudomallei 1710a</name>
    <dbReference type="NCBI Taxonomy" id="320371"/>
    <lineage>
        <taxon>Bacteria</taxon>
        <taxon>Pseudomonadati</taxon>
        <taxon>Pseudomonadota</taxon>
        <taxon>Betaproteobacteria</taxon>
        <taxon>Burkholderiales</taxon>
        <taxon>Burkholderiaceae</taxon>
        <taxon>Burkholderia</taxon>
        <taxon>pseudomallei group</taxon>
    </lineage>
</organism>
<reference evidence="2" key="1">
    <citation type="submission" date="2007-08" db="EMBL/GenBank/DDBJ databases">
        <title>Annotation of Burkholderia pseudomallei 1710a.</title>
        <authorList>
            <person name="Harkins D.M."/>
            <person name="DeShazer D."/>
            <person name="Woods D.E."/>
            <person name="Brinkac L.M."/>
            <person name="Brown K.A."/>
            <person name="Hung G.C."/>
            <person name="Tuanyok A."/>
            <person name="Zhang B."/>
            <person name="Nierman W.C."/>
        </authorList>
    </citation>
    <scope>NUCLEOTIDE SEQUENCE [LARGE SCALE GENOMIC DNA]</scope>
    <source>
        <strain evidence="2">1710a</strain>
    </source>
</reference>
<dbReference type="HOGENOM" id="CLU_2631362_0_0_4"/>
<evidence type="ECO:0000313" key="2">
    <source>
        <dbReference type="Proteomes" id="UP000001812"/>
    </source>
</evidence>
<proteinExistence type="predicted"/>
<dbReference type="EMBL" id="CM000832">
    <property type="protein sequence ID" value="EET07351.1"/>
    <property type="molecule type" value="Genomic_DNA"/>
</dbReference>
<reference evidence="1 2" key="2">
    <citation type="submission" date="2009-05" db="EMBL/GenBank/DDBJ databases">
        <authorList>
            <person name="Harkins D.M."/>
            <person name="DeShazer D."/>
            <person name="Woods D.E."/>
            <person name="Brinkac L.M."/>
            <person name="Brown K.A."/>
            <person name="Hung G.C."/>
            <person name="Tuanyok A."/>
            <person name="Zhang B."/>
            <person name="Nierman W.C."/>
        </authorList>
    </citation>
    <scope>NUCLEOTIDE SEQUENCE [LARGE SCALE GENOMIC DNA]</scope>
    <source>
        <strain evidence="1 2">1710a</strain>
    </source>
</reference>
<dbReference type="AlphaFoldDB" id="A0A0E1W513"/>
<name>A0A0E1W513_BURPE</name>